<dbReference type="EMBL" id="ML996690">
    <property type="protein sequence ID" value="KAF2402750.1"/>
    <property type="molecule type" value="Genomic_DNA"/>
</dbReference>
<name>A0A6G1I387_9PEZI</name>
<evidence type="ECO:0000313" key="1">
    <source>
        <dbReference type="EMBL" id="KAF2402750.1"/>
    </source>
</evidence>
<dbReference type="Proteomes" id="UP000799640">
    <property type="component" value="Unassembled WGS sequence"/>
</dbReference>
<proteinExistence type="predicted"/>
<dbReference type="AlphaFoldDB" id="A0A6G1I387"/>
<protein>
    <submittedName>
        <fullName evidence="1">Uncharacterized protein</fullName>
    </submittedName>
</protein>
<organism evidence="1 2">
    <name type="scientific">Trichodelitschia bisporula</name>
    <dbReference type="NCBI Taxonomy" id="703511"/>
    <lineage>
        <taxon>Eukaryota</taxon>
        <taxon>Fungi</taxon>
        <taxon>Dikarya</taxon>
        <taxon>Ascomycota</taxon>
        <taxon>Pezizomycotina</taxon>
        <taxon>Dothideomycetes</taxon>
        <taxon>Dothideomycetes incertae sedis</taxon>
        <taxon>Phaeotrichales</taxon>
        <taxon>Phaeotrichaceae</taxon>
        <taxon>Trichodelitschia</taxon>
    </lineage>
</organism>
<keyword evidence="2" id="KW-1185">Reference proteome</keyword>
<sequence>MTTLSSQELELIRFSLPHPTTHTPQYTQSIPAPILLTYSAYAQRHLATAIISSRRKPRKSKVPKTLATIPLLPHSATLLALKHVLVFIKTVHGLPLLPSATPFIRLTGLWTFAEAAGLYRTCLTLELPWPQVRLLDELRAVIGERPLTVEERCIV</sequence>
<evidence type="ECO:0000313" key="2">
    <source>
        <dbReference type="Proteomes" id="UP000799640"/>
    </source>
</evidence>
<gene>
    <name evidence="1" type="ORF">EJ06DRAFT_519776</name>
</gene>
<reference evidence="1" key="1">
    <citation type="journal article" date="2020" name="Stud. Mycol.">
        <title>101 Dothideomycetes genomes: a test case for predicting lifestyles and emergence of pathogens.</title>
        <authorList>
            <person name="Haridas S."/>
            <person name="Albert R."/>
            <person name="Binder M."/>
            <person name="Bloem J."/>
            <person name="Labutti K."/>
            <person name="Salamov A."/>
            <person name="Andreopoulos B."/>
            <person name="Baker S."/>
            <person name="Barry K."/>
            <person name="Bills G."/>
            <person name="Bluhm B."/>
            <person name="Cannon C."/>
            <person name="Castanera R."/>
            <person name="Culley D."/>
            <person name="Daum C."/>
            <person name="Ezra D."/>
            <person name="Gonzalez J."/>
            <person name="Henrissat B."/>
            <person name="Kuo A."/>
            <person name="Liang C."/>
            <person name="Lipzen A."/>
            <person name="Lutzoni F."/>
            <person name="Magnuson J."/>
            <person name="Mondo S."/>
            <person name="Nolan M."/>
            <person name="Ohm R."/>
            <person name="Pangilinan J."/>
            <person name="Park H.-J."/>
            <person name="Ramirez L."/>
            <person name="Alfaro M."/>
            <person name="Sun H."/>
            <person name="Tritt A."/>
            <person name="Yoshinaga Y."/>
            <person name="Zwiers L.-H."/>
            <person name="Turgeon B."/>
            <person name="Goodwin S."/>
            <person name="Spatafora J."/>
            <person name="Crous P."/>
            <person name="Grigoriev I."/>
        </authorList>
    </citation>
    <scope>NUCLEOTIDE SEQUENCE</scope>
    <source>
        <strain evidence="1">CBS 262.69</strain>
    </source>
</reference>
<accession>A0A6G1I387</accession>